<dbReference type="GO" id="GO:0032259">
    <property type="term" value="P:methylation"/>
    <property type="evidence" value="ECO:0007669"/>
    <property type="project" value="UniProtKB-KW"/>
</dbReference>
<dbReference type="InterPro" id="IPR029063">
    <property type="entry name" value="SAM-dependent_MTases_sf"/>
</dbReference>
<organism evidence="3 4">
    <name type="scientific">Geodia barretti</name>
    <name type="common">Barrett's horny sponge</name>
    <dbReference type="NCBI Taxonomy" id="519541"/>
    <lineage>
        <taxon>Eukaryota</taxon>
        <taxon>Metazoa</taxon>
        <taxon>Porifera</taxon>
        <taxon>Demospongiae</taxon>
        <taxon>Heteroscleromorpha</taxon>
        <taxon>Tetractinellida</taxon>
        <taxon>Astrophorina</taxon>
        <taxon>Geodiidae</taxon>
        <taxon>Geodia</taxon>
    </lineage>
</organism>
<evidence type="ECO:0000313" key="3">
    <source>
        <dbReference type="EMBL" id="CAI8049579.1"/>
    </source>
</evidence>
<comment type="caution">
    <text evidence="3">The sequence shown here is derived from an EMBL/GenBank/DDBJ whole genome shotgun (WGS) entry which is preliminary data.</text>
</comment>
<keyword evidence="3" id="KW-0489">Methyltransferase</keyword>
<name>A0AA35TKX3_GEOBA</name>
<dbReference type="EMBL" id="CASHTH010003804">
    <property type="protein sequence ID" value="CAI8049579.1"/>
    <property type="molecule type" value="Genomic_DNA"/>
</dbReference>
<protein>
    <submittedName>
        <fullName evidence="3">27-O-demethylrifamycin SV methyltransferase</fullName>
    </submittedName>
</protein>
<dbReference type="InterPro" id="IPR050447">
    <property type="entry name" value="Erg6_SMT_methyltransf"/>
</dbReference>
<dbReference type="Gene3D" id="3.40.50.150">
    <property type="entry name" value="Vaccinia Virus protein VP39"/>
    <property type="match status" value="1"/>
</dbReference>
<evidence type="ECO:0000313" key="4">
    <source>
        <dbReference type="Proteomes" id="UP001174909"/>
    </source>
</evidence>
<evidence type="ECO:0000259" key="2">
    <source>
        <dbReference type="Pfam" id="PF08241"/>
    </source>
</evidence>
<dbReference type="GO" id="GO:0008757">
    <property type="term" value="F:S-adenosylmethionine-dependent methyltransferase activity"/>
    <property type="evidence" value="ECO:0007669"/>
    <property type="project" value="InterPro"/>
</dbReference>
<dbReference type="PANTHER" id="PTHR44068:SF11">
    <property type="entry name" value="GERANYL DIPHOSPHATE 2-C-METHYLTRANSFERASE"/>
    <property type="match status" value="1"/>
</dbReference>
<dbReference type="InterPro" id="IPR013216">
    <property type="entry name" value="Methyltransf_11"/>
</dbReference>
<accession>A0AA35TKX3</accession>
<dbReference type="CDD" id="cd02440">
    <property type="entry name" value="AdoMet_MTases"/>
    <property type="match status" value="1"/>
</dbReference>
<dbReference type="Proteomes" id="UP001174909">
    <property type="component" value="Unassembled WGS sequence"/>
</dbReference>
<reference evidence="3" key="1">
    <citation type="submission" date="2023-03" db="EMBL/GenBank/DDBJ databases">
        <authorList>
            <person name="Steffen K."/>
            <person name="Cardenas P."/>
        </authorList>
    </citation>
    <scope>NUCLEOTIDE SEQUENCE</scope>
</reference>
<keyword evidence="4" id="KW-1185">Reference proteome</keyword>
<dbReference type="PANTHER" id="PTHR44068">
    <property type="entry name" value="ZGC:194242"/>
    <property type="match status" value="1"/>
</dbReference>
<gene>
    <name evidence="3" type="ORF">GBAR_LOCUS27297</name>
</gene>
<feature type="domain" description="Methyltransferase type 11" evidence="2">
    <location>
        <begin position="76"/>
        <end position="175"/>
    </location>
</feature>
<sequence>MVTGHRFSEQETEEYYDAEDVIYRSIWDADGSVHWGVFDGQPTSDDRIREEFLTAGMRLNELMVEYSSIDSSSRVLDVGCGNGATATWLSRASGAHVTGIDLSGVRIENAVESLDRVPELAGRLAFEKASATELPFPDGTFTHVWSQATVYHVPDKDKVLQEAYRVLQPGGSLIFDDLTKPTQDISESARKFVYDRLLFDTDFSFYSYIEALRETGFKGPEGYQDRFDYLCDAYMKTVEAINNDELGWAQYLCIKPA</sequence>
<keyword evidence="1" id="KW-0808">Transferase</keyword>
<evidence type="ECO:0000256" key="1">
    <source>
        <dbReference type="ARBA" id="ARBA00022679"/>
    </source>
</evidence>
<dbReference type="AlphaFoldDB" id="A0AA35TKX3"/>
<dbReference type="Pfam" id="PF08241">
    <property type="entry name" value="Methyltransf_11"/>
    <property type="match status" value="1"/>
</dbReference>
<proteinExistence type="predicted"/>
<dbReference type="SUPFAM" id="SSF53335">
    <property type="entry name" value="S-adenosyl-L-methionine-dependent methyltransferases"/>
    <property type="match status" value="1"/>
</dbReference>